<keyword evidence="4" id="KW-1185">Reference proteome</keyword>
<feature type="domain" description="TadE-like" evidence="2">
    <location>
        <begin position="12"/>
        <end position="54"/>
    </location>
</feature>
<evidence type="ECO:0000256" key="1">
    <source>
        <dbReference type="SAM" id="Phobius"/>
    </source>
</evidence>
<reference evidence="3 4" key="1">
    <citation type="submission" date="2019-02" db="EMBL/GenBank/DDBJ databases">
        <title>Deep-cultivation of Planctomycetes and their phenomic and genomic characterization uncovers novel biology.</title>
        <authorList>
            <person name="Wiegand S."/>
            <person name="Jogler M."/>
            <person name="Boedeker C."/>
            <person name="Pinto D."/>
            <person name="Vollmers J."/>
            <person name="Rivas-Marin E."/>
            <person name="Kohn T."/>
            <person name="Peeters S.H."/>
            <person name="Heuer A."/>
            <person name="Rast P."/>
            <person name="Oberbeckmann S."/>
            <person name="Bunk B."/>
            <person name="Jeske O."/>
            <person name="Meyerdierks A."/>
            <person name="Storesund J.E."/>
            <person name="Kallscheuer N."/>
            <person name="Luecker S."/>
            <person name="Lage O.M."/>
            <person name="Pohl T."/>
            <person name="Merkel B.J."/>
            <person name="Hornburger P."/>
            <person name="Mueller R.-W."/>
            <person name="Bruemmer F."/>
            <person name="Labrenz M."/>
            <person name="Spormann A.M."/>
            <person name="Op den Camp H."/>
            <person name="Overmann J."/>
            <person name="Amann R."/>
            <person name="Jetten M.S.M."/>
            <person name="Mascher T."/>
            <person name="Medema M.H."/>
            <person name="Devos D.P."/>
            <person name="Kaster A.-K."/>
            <person name="Ovreas L."/>
            <person name="Rohde M."/>
            <person name="Galperin M.Y."/>
            <person name="Jogler C."/>
        </authorList>
    </citation>
    <scope>NUCLEOTIDE SEQUENCE [LARGE SCALE GENOMIC DNA]</scope>
    <source>
        <strain evidence="3 4">Pla175</strain>
    </source>
</reference>
<protein>
    <submittedName>
        <fullName evidence="3">TadE-like protein</fullName>
    </submittedName>
</protein>
<dbReference type="EMBL" id="CP036291">
    <property type="protein sequence ID" value="QDU88164.1"/>
    <property type="molecule type" value="Genomic_DNA"/>
</dbReference>
<evidence type="ECO:0000313" key="4">
    <source>
        <dbReference type="Proteomes" id="UP000317429"/>
    </source>
</evidence>
<proteinExistence type="predicted"/>
<dbReference type="OrthoDB" id="271198at2"/>
<evidence type="ECO:0000313" key="3">
    <source>
        <dbReference type="EMBL" id="QDU88164.1"/>
    </source>
</evidence>
<dbReference type="InterPro" id="IPR012495">
    <property type="entry name" value="TadE-like_dom"/>
</dbReference>
<organism evidence="3 4">
    <name type="scientific">Pirellulimonas nuda</name>
    <dbReference type="NCBI Taxonomy" id="2528009"/>
    <lineage>
        <taxon>Bacteria</taxon>
        <taxon>Pseudomonadati</taxon>
        <taxon>Planctomycetota</taxon>
        <taxon>Planctomycetia</taxon>
        <taxon>Pirellulales</taxon>
        <taxon>Lacipirellulaceae</taxon>
        <taxon>Pirellulimonas</taxon>
    </lineage>
</organism>
<dbReference type="KEGG" id="pnd:Pla175_15350"/>
<dbReference type="Pfam" id="PF07811">
    <property type="entry name" value="TadE"/>
    <property type="match status" value="1"/>
</dbReference>
<feature type="transmembrane region" description="Helical" evidence="1">
    <location>
        <begin position="12"/>
        <end position="33"/>
    </location>
</feature>
<keyword evidence="1" id="KW-0812">Transmembrane</keyword>
<gene>
    <name evidence="3" type="ORF">Pla175_15350</name>
</gene>
<dbReference type="Proteomes" id="UP000317429">
    <property type="component" value="Chromosome"/>
</dbReference>
<keyword evidence="1" id="KW-0472">Membrane</keyword>
<evidence type="ECO:0000259" key="2">
    <source>
        <dbReference type="Pfam" id="PF07811"/>
    </source>
</evidence>
<accession>A0A518D9K9</accession>
<dbReference type="RefSeq" id="WP_145282786.1">
    <property type="nucleotide sequence ID" value="NZ_CP036291.1"/>
</dbReference>
<sequence length="136" mass="14957">MHRNPGKKDRRGATVVEFALVAPVFFLVILAMFEFSWLNVVRHTADNAAYEAARKAIVPGADASEATDEATRILRAIGARGARIAVDPPTITPETREVRVTIDIPMRDNAIAFPKFTGALVMHAESTLRTERVSTR</sequence>
<keyword evidence="1" id="KW-1133">Transmembrane helix</keyword>
<dbReference type="AlphaFoldDB" id="A0A518D9K9"/>
<name>A0A518D9K9_9BACT</name>